<gene>
    <name evidence="1" type="ORF">CSA09_02125</name>
</gene>
<evidence type="ECO:0000313" key="2">
    <source>
        <dbReference type="Proteomes" id="UP000229278"/>
    </source>
</evidence>
<dbReference type="Proteomes" id="UP000229278">
    <property type="component" value="Unassembled WGS sequence"/>
</dbReference>
<dbReference type="EMBL" id="PDTV01000005">
    <property type="protein sequence ID" value="PIE83291.1"/>
    <property type="molecule type" value="Genomic_DNA"/>
</dbReference>
<reference evidence="1 2" key="1">
    <citation type="submission" date="2017-10" db="EMBL/GenBank/DDBJ databases">
        <title>Novel microbial diversity and functional potential in the marine mammal oral microbiome.</title>
        <authorList>
            <person name="Dudek N.K."/>
            <person name="Sun C.L."/>
            <person name="Burstein D."/>
            <person name="Kantor R.S."/>
            <person name="Aliaga Goltsman D.S."/>
            <person name="Bik E.M."/>
            <person name="Thomas B.C."/>
            <person name="Banfield J.F."/>
            <person name="Relman D.A."/>
        </authorList>
    </citation>
    <scope>NUCLEOTIDE SEQUENCE [LARGE SCALE GENOMIC DNA]</scope>
    <source>
        <strain evidence="1">DOLJORAL78_50_517</strain>
    </source>
</reference>
<name>A0A2G6PFF0_9GAMM</name>
<comment type="caution">
    <text evidence="1">The sequence shown here is derived from an EMBL/GenBank/DDBJ whole genome shotgun (WGS) entry which is preliminary data.</text>
</comment>
<evidence type="ECO:0008006" key="3">
    <source>
        <dbReference type="Google" id="ProtNLM"/>
    </source>
</evidence>
<sequence length="595" mass="65538">MTTHSDALVASDYIVCATLRKVADVFNVELLWERIRSGQDGVFLAEALKRRPRTARTRQRKETYYSHVIVRIPERDYLRDDRLEDGFARNALQEDLVLLHEQHLAQYLDDDMEVRYQVEPDTGLRVGEVRFLFGRGIYIPACDESPAFRIQVAGKDKDSWRTVGIIYPGQRLTLLNGNRRSSTFAIGGWPFLGGQSVLLVQRADDSGSVDVVAEPPSGLILDCGSDGEVMVSDHRGRGLWLRVVALSTEMESSAYWLSTVPKPAKSLLPPDEGTLAVEPEIEPVALETDTGIGVDTQSGHVVAEEPYTGVDHRGRREPVLGMPVNVGRPPEADAMEPLPSSEWPSPPPTPATIAFERPWPDVTMAASEPSPPEAHLHIVGIALQRLSVYEAAGIRDWRIHFDPAGAVVPGHHANAVVRLRIDSSDRVFGEIQEQSTLLNVPSVWQPLTGLALTLQAVPVPMADHYLGWVHLPAPLDLSIRCERDFSFGRGSEADIAPRLLADPQALRWRNVESSGGAGINAEYLGLSRCHLRLQARQGNWHVALESHNMPTYRLSPSGDHLDILTPDTHTRLIARVGELLVVGGYVLSLGSMAAP</sequence>
<organism evidence="1 2">
    <name type="scientific">Candidatus Contendibacter odensensis</name>
    <dbReference type="NCBI Taxonomy" id="1400860"/>
    <lineage>
        <taxon>Bacteria</taxon>
        <taxon>Pseudomonadati</taxon>
        <taxon>Pseudomonadota</taxon>
        <taxon>Gammaproteobacteria</taxon>
        <taxon>Candidatus Competibacteraceae</taxon>
        <taxon>Candidatus Contendibacter</taxon>
    </lineage>
</organism>
<dbReference type="AlphaFoldDB" id="A0A2G6PFF0"/>
<protein>
    <recommendedName>
        <fullName evidence="3">FHA domain-containing protein</fullName>
    </recommendedName>
</protein>
<evidence type="ECO:0000313" key="1">
    <source>
        <dbReference type="EMBL" id="PIE83291.1"/>
    </source>
</evidence>
<proteinExistence type="predicted"/>
<accession>A0A2G6PFF0</accession>